<comment type="subcellular location">
    <subcellularLocation>
        <location evidence="2">Cell membrane</location>
    </subcellularLocation>
</comment>
<dbReference type="EC" id="2.7.13.3" evidence="3"/>
<keyword evidence="11" id="KW-1185">Reference proteome</keyword>
<evidence type="ECO:0000256" key="4">
    <source>
        <dbReference type="ARBA" id="ARBA00022553"/>
    </source>
</evidence>
<dbReference type="OrthoDB" id="9757990at2"/>
<comment type="catalytic activity">
    <reaction evidence="1">
        <text>ATP + protein L-histidine = ADP + protein N-phospho-L-histidine.</text>
        <dbReference type="EC" id="2.7.13.3"/>
    </reaction>
</comment>
<dbReference type="CDD" id="cd00075">
    <property type="entry name" value="HATPase"/>
    <property type="match status" value="1"/>
</dbReference>
<dbReference type="SMART" id="SM00388">
    <property type="entry name" value="HisKA"/>
    <property type="match status" value="1"/>
</dbReference>
<keyword evidence="6 10" id="KW-0418">Kinase</keyword>
<evidence type="ECO:0000256" key="7">
    <source>
        <dbReference type="ARBA" id="ARBA00023012"/>
    </source>
</evidence>
<dbReference type="InterPro" id="IPR004358">
    <property type="entry name" value="Sig_transdc_His_kin-like_C"/>
</dbReference>
<dbReference type="FunFam" id="3.30.565.10:FF:000006">
    <property type="entry name" value="Sensor histidine kinase WalK"/>
    <property type="match status" value="1"/>
</dbReference>
<dbReference type="GO" id="GO:0000155">
    <property type="term" value="F:phosphorelay sensor kinase activity"/>
    <property type="evidence" value="ECO:0007669"/>
    <property type="project" value="InterPro"/>
</dbReference>
<dbReference type="Proteomes" id="UP000295411">
    <property type="component" value="Unassembled WGS sequence"/>
</dbReference>
<evidence type="ECO:0000313" key="11">
    <source>
        <dbReference type="Proteomes" id="UP000295411"/>
    </source>
</evidence>
<dbReference type="Pfam" id="PF00512">
    <property type="entry name" value="HisKA"/>
    <property type="match status" value="1"/>
</dbReference>
<dbReference type="InterPro" id="IPR013656">
    <property type="entry name" value="PAS_4"/>
</dbReference>
<dbReference type="AlphaFoldDB" id="A0A4R5U268"/>
<dbReference type="PANTHER" id="PTHR43711">
    <property type="entry name" value="TWO-COMPONENT HISTIDINE KINASE"/>
    <property type="match status" value="1"/>
</dbReference>
<sequence>MDRALSYLTFNPEHFERLSPRRRMLLSQVPLTATALILLAVVAVFAPALLAGTLLQLCMLMHLLLLVLCAAVPWHRLPPAATLAIPVLEFIPIALMREGAGTEFTALGLLAAFPVIWLTASGIHPRAAILTGVLGSLAVVWLPQFLRGPVTAEELARPMLLPIMMLAIGITISAITGGFRSQRRILESKDAELRSLLQASARRERLLHTVVNAVDVGVLAVDSSGKEILANQKHRRLMPSTAAPAGAVHGEAAAPMFEEDGTTVLPPERRPLYRAVGGETFSKEVVRIGTGPEQKTLSASAARMRSDDGRHDGTVVTFSDVTELMSALNAKQAFISNITHELRTPLTSIVGYVEMLSGVDGAPAPMVAGLDVVSRNAQRLLGLVNDLLGTADGPTALDPSPIDFVQVVSQAIASATPRAIEAGVLLDTELADGLRVVCDPGKIGQVLDNLISNAIKYSPRGGTVTVSARSADGRLLCTVADTGMGMSEADCRNVFTRFFRSPEAVRAAIPGVGLGLAIVKEIIEQHDGGIECRSRLGEGTSMVFCLPLKQPALSVS</sequence>
<dbReference type="Pfam" id="PF08448">
    <property type="entry name" value="PAS_4"/>
    <property type="match status" value="1"/>
</dbReference>
<gene>
    <name evidence="10" type="ORF">E2F48_00635</name>
</gene>
<feature type="transmembrane region" description="Helical" evidence="8">
    <location>
        <begin position="127"/>
        <end position="146"/>
    </location>
</feature>
<dbReference type="CDD" id="cd00082">
    <property type="entry name" value="HisKA"/>
    <property type="match status" value="1"/>
</dbReference>
<dbReference type="InterPro" id="IPR003594">
    <property type="entry name" value="HATPase_dom"/>
</dbReference>
<dbReference type="InterPro" id="IPR035965">
    <property type="entry name" value="PAS-like_dom_sf"/>
</dbReference>
<evidence type="ECO:0000256" key="5">
    <source>
        <dbReference type="ARBA" id="ARBA00022679"/>
    </source>
</evidence>
<evidence type="ECO:0000256" key="8">
    <source>
        <dbReference type="SAM" id="Phobius"/>
    </source>
</evidence>
<dbReference type="Gene3D" id="1.10.287.130">
    <property type="match status" value="1"/>
</dbReference>
<dbReference type="Gene3D" id="3.30.450.20">
    <property type="entry name" value="PAS domain"/>
    <property type="match status" value="1"/>
</dbReference>
<dbReference type="GO" id="GO:0005886">
    <property type="term" value="C:plasma membrane"/>
    <property type="evidence" value="ECO:0007669"/>
    <property type="project" value="UniProtKB-SubCell"/>
</dbReference>
<feature type="transmembrane region" description="Helical" evidence="8">
    <location>
        <begin position="158"/>
        <end position="179"/>
    </location>
</feature>
<proteinExistence type="predicted"/>
<dbReference type="PANTHER" id="PTHR43711:SF1">
    <property type="entry name" value="HISTIDINE KINASE 1"/>
    <property type="match status" value="1"/>
</dbReference>
<dbReference type="PRINTS" id="PR00344">
    <property type="entry name" value="BCTRLSENSOR"/>
</dbReference>
<feature type="transmembrane region" description="Helical" evidence="8">
    <location>
        <begin position="54"/>
        <end position="72"/>
    </location>
</feature>
<name>A0A4R5U268_9MICC</name>
<dbReference type="InterPro" id="IPR005467">
    <property type="entry name" value="His_kinase_dom"/>
</dbReference>
<dbReference type="Pfam" id="PF02518">
    <property type="entry name" value="HATPase_c"/>
    <property type="match status" value="1"/>
</dbReference>
<dbReference type="PROSITE" id="PS50109">
    <property type="entry name" value="HIS_KIN"/>
    <property type="match status" value="1"/>
</dbReference>
<evidence type="ECO:0000313" key="10">
    <source>
        <dbReference type="EMBL" id="TDK27682.1"/>
    </source>
</evidence>
<dbReference type="InterPro" id="IPR036890">
    <property type="entry name" value="HATPase_C_sf"/>
</dbReference>
<feature type="transmembrane region" description="Helical" evidence="8">
    <location>
        <begin position="25"/>
        <end position="48"/>
    </location>
</feature>
<evidence type="ECO:0000259" key="9">
    <source>
        <dbReference type="PROSITE" id="PS50109"/>
    </source>
</evidence>
<accession>A0A4R5U268</accession>
<organism evidence="10 11">
    <name type="scientific">Arthrobacter crusticola</name>
    <dbReference type="NCBI Taxonomy" id="2547960"/>
    <lineage>
        <taxon>Bacteria</taxon>
        <taxon>Bacillati</taxon>
        <taxon>Actinomycetota</taxon>
        <taxon>Actinomycetes</taxon>
        <taxon>Micrococcales</taxon>
        <taxon>Micrococcaceae</taxon>
        <taxon>Arthrobacter</taxon>
    </lineage>
</organism>
<keyword evidence="7" id="KW-0902">Two-component regulatory system</keyword>
<protein>
    <recommendedName>
        <fullName evidence="3">histidine kinase</fullName>
        <ecNumber evidence="3">2.7.13.3</ecNumber>
    </recommendedName>
</protein>
<feature type="transmembrane region" description="Helical" evidence="8">
    <location>
        <begin position="102"/>
        <end position="120"/>
    </location>
</feature>
<dbReference type="SUPFAM" id="SSF47384">
    <property type="entry name" value="Homodimeric domain of signal transducing histidine kinase"/>
    <property type="match status" value="1"/>
</dbReference>
<dbReference type="Gene3D" id="3.30.565.10">
    <property type="entry name" value="Histidine kinase-like ATPase, C-terminal domain"/>
    <property type="match status" value="1"/>
</dbReference>
<dbReference type="InterPro" id="IPR003661">
    <property type="entry name" value="HisK_dim/P_dom"/>
</dbReference>
<dbReference type="InterPro" id="IPR036097">
    <property type="entry name" value="HisK_dim/P_sf"/>
</dbReference>
<reference evidence="10 11" key="1">
    <citation type="submission" date="2019-03" db="EMBL/GenBank/DDBJ databases">
        <title>Arthrobacter sp. nov., an bacterium isolated from biocrust in Mu Us Desert.</title>
        <authorList>
            <person name="Lixiong L."/>
        </authorList>
    </citation>
    <scope>NUCLEOTIDE SEQUENCE [LARGE SCALE GENOMIC DNA]</scope>
    <source>
        <strain evidence="10 11">SLN-3</strain>
    </source>
</reference>
<evidence type="ECO:0000256" key="3">
    <source>
        <dbReference type="ARBA" id="ARBA00012438"/>
    </source>
</evidence>
<dbReference type="SUPFAM" id="SSF55785">
    <property type="entry name" value="PYP-like sensor domain (PAS domain)"/>
    <property type="match status" value="1"/>
</dbReference>
<dbReference type="EMBL" id="SMTK01000001">
    <property type="protein sequence ID" value="TDK27682.1"/>
    <property type="molecule type" value="Genomic_DNA"/>
</dbReference>
<evidence type="ECO:0000256" key="6">
    <source>
        <dbReference type="ARBA" id="ARBA00022777"/>
    </source>
</evidence>
<feature type="domain" description="Histidine kinase" evidence="9">
    <location>
        <begin position="337"/>
        <end position="550"/>
    </location>
</feature>
<evidence type="ECO:0000256" key="2">
    <source>
        <dbReference type="ARBA" id="ARBA00004236"/>
    </source>
</evidence>
<keyword evidence="5" id="KW-0808">Transferase</keyword>
<dbReference type="RefSeq" id="WP_133402113.1">
    <property type="nucleotide sequence ID" value="NZ_SMTK01000001.1"/>
</dbReference>
<keyword evidence="8" id="KW-0472">Membrane</keyword>
<keyword evidence="4" id="KW-0597">Phosphoprotein</keyword>
<dbReference type="SMART" id="SM00387">
    <property type="entry name" value="HATPase_c"/>
    <property type="match status" value="1"/>
</dbReference>
<dbReference type="InterPro" id="IPR050736">
    <property type="entry name" value="Sensor_HK_Regulatory"/>
</dbReference>
<keyword evidence="8" id="KW-1133">Transmembrane helix</keyword>
<evidence type="ECO:0000256" key="1">
    <source>
        <dbReference type="ARBA" id="ARBA00000085"/>
    </source>
</evidence>
<dbReference type="SUPFAM" id="SSF55874">
    <property type="entry name" value="ATPase domain of HSP90 chaperone/DNA topoisomerase II/histidine kinase"/>
    <property type="match status" value="1"/>
</dbReference>
<comment type="caution">
    <text evidence="10">The sequence shown here is derived from an EMBL/GenBank/DDBJ whole genome shotgun (WGS) entry which is preliminary data.</text>
</comment>
<keyword evidence="8" id="KW-0812">Transmembrane</keyword>